<gene>
    <name evidence="2" type="ORF">SAMN05216550_13726</name>
</gene>
<dbReference type="Pfam" id="PF25199">
    <property type="entry name" value="nSTAND_NTPase5"/>
    <property type="match status" value="1"/>
</dbReference>
<organism evidence="2 3">
    <name type="scientific">Paraburkholderia tropica</name>
    <dbReference type="NCBI Taxonomy" id="92647"/>
    <lineage>
        <taxon>Bacteria</taxon>
        <taxon>Pseudomonadati</taxon>
        <taxon>Pseudomonadota</taxon>
        <taxon>Betaproteobacteria</taxon>
        <taxon>Burkholderiales</taxon>
        <taxon>Burkholderiaceae</taxon>
        <taxon>Paraburkholderia</taxon>
    </lineage>
</organism>
<evidence type="ECO:0000259" key="1">
    <source>
        <dbReference type="Pfam" id="PF25199"/>
    </source>
</evidence>
<reference evidence="2 3" key="1">
    <citation type="submission" date="2016-10" db="EMBL/GenBank/DDBJ databases">
        <authorList>
            <person name="Varghese N."/>
            <person name="Submissions S."/>
        </authorList>
    </citation>
    <scope>NUCLEOTIDE SEQUENCE [LARGE SCALE GENOMIC DNA]</scope>
    <source>
        <strain evidence="2 3">LMG 22274</strain>
    </source>
</reference>
<proteinExistence type="predicted"/>
<name>A0AAQ1JYL5_9BURK</name>
<dbReference type="EMBL" id="FNZM01000037">
    <property type="protein sequence ID" value="SEK15355.1"/>
    <property type="molecule type" value="Genomic_DNA"/>
</dbReference>
<dbReference type="Proteomes" id="UP000183529">
    <property type="component" value="Unassembled WGS sequence"/>
</dbReference>
<evidence type="ECO:0000313" key="2">
    <source>
        <dbReference type="EMBL" id="SEK15355.1"/>
    </source>
</evidence>
<comment type="caution">
    <text evidence="2">The sequence shown here is derived from an EMBL/GenBank/DDBJ whole genome shotgun (WGS) entry which is preliminary data.</text>
</comment>
<dbReference type="InterPro" id="IPR027417">
    <property type="entry name" value="P-loop_NTPase"/>
</dbReference>
<feature type="domain" description="Novel STAND NTPase 5" evidence="1">
    <location>
        <begin position="328"/>
        <end position="457"/>
    </location>
</feature>
<dbReference type="AlphaFoldDB" id="A0AAQ1JYL5"/>
<protein>
    <recommendedName>
        <fullName evidence="1">Novel STAND NTPase 5 domain-containing protein</fullName>
    </recommendedName>
</protein>
<sequence length="1150" mass="127787">MEHQIDDEFVGTQLLRTHIEECSPIVAFLGQAAGWSSSNPDPVLEIALNHAGRVGSSWRDLLTRDSLATDFYTWLDERFSRRIPSVSLDTIGDAPFSAIFTSSVDPGLIDLLASRGREPELVLVGNLKPKHQRSLRRPPVYYLFGRAGIGPVEASAPLSLQGLAQRRIRHAGAMLQSLEEAATALGLILVDGFDPRSDWLRAEDLLASLANAPRRGVLWLGDEPQFNEDDRAAYEDLRSAGIIVRDPRALANILGEIQAARGGEWGSDWNEPELVSLAGDKSIVISPRLRLITEASAAIVDDSWSGFLPPLSSDDEKLAFSAFHGLADGIRLTFDGVRRNFAIERTFESKLHEVVSGALNRHHVQKGAIVVHGQSGVGKTIALARLALTKRRSGYAVLFARGRLPQPGDVFEFLKAVDKVGGVTLLIADATTSPQKYDDLLHSLRSLGHHVVVVGSCYRLGPDVTKKAPRFIEADAKLSDRERKDLGKLVERVQPELINNFNRLRHSSYALARFYWVLPHSRTRLSSGLGDEARRAERDIHSWGASPPKARPMGVLGQALILAGYEPSSESLFEDINQHDVAGDAPAGRIIDFVMAASRLYIEVPVNLLLRAAVSDRPELVGNVDPNLILDLINRQDLFRWSYAESEYSDVLVGARLQLEAQLVCDRRLGGAEAEGNAIIHLIEAAHRAGPDENEETQFVADIVFAIGPDGPAKERYKDCYANVARALTNLRVRSGVPNGRLMLQESTLRRAYVRTHRQLSQDEKWAILEEAAEVVDTALRLIREGGYRSIYASRRTEEHLWVERAATYGFVATEGARRGDEAAEVWSGYKAAREAVKAASARVDSYLPTDIALWMPTGILRASSSLGDLQRLEVQADVKATIDLVEPEILQPAQRDAFNRQRMLFAGVLGDSSLSDEAFEALDKAGSSVGFYLRARAMSPERAEGEHEVSQGDLAKAMQAAAYLREHYQKICTDDRSLHLLLRMEWMVSTRRWLFQGARQPIPTHASDLRKIKGILTDIAAVMPDGLSPKYRYLDAVMDWMAGNEKISMATWQQLQIDTEFVDVSRVINRHVITDEAFRPRVFSGILEKRLGGDRWSILVDQLGRHVDLAEQHFPHIDFAQGRQIREFSIVFNYRGPLADPLTSRARQR</sequence>
<dbReference type="InterPro" id="IPR057574">
    <property type="entry name" value="nSTAND_NTPase5_dom"/>
</dbReference>
<dbReference type="SUPFAM" id="SSF52540">
    <property type="entry name" value="P-loop containing nucleoside triphosphate hydrolases"/>
    <property type="match status" value="1"/>
</dbReference>
<evidence type="ECO:0000313" key="3">
    <source>
        <dbReference type="Proteomes" id="UP000183529"/>
    </source>
</evidence>
<accession>A0AAQ1JYL5</accession>